<accession>A0ACB5SRM3</accession>
<keyword evidence="2" id="KW-1185">Reference proteome</keyword>
<proteinExistence type="predicted"/>
<sequence length="316" mass="37120">MTRLFPRPIEQTKAEIDFLNEHKDVDWQSHYYFFREAVENGTFLQPEWYHYNDVYDWTSANLTKEPLFINISGNHDIGYGDTTYQHMARWRKLFGKDNYWIEYDQDTNHPWRIVVLNSLALDGPLLQPEFEKYDWQFIETLENHHYNGSTILLTHVPMYKKAGLCVDGPNVEYYNKDNCHKGGEYRIGLLKSTNHLQFETTQRVLNAIFKDSKSGAILTGHDHEGCENFYNMNEETGIWEASKNITSNKFIKEITVRSIMGDFDGNIGIFNGHFNEGTKVWEYDYSVCPFIVQHVWWGAQVTLILSILLHSIAFLF</sequence>
<protein>
    <submittedName>
        <fullName evidence="1">Unnamed protein product</fullName>
    </submittedName>
</protein>
<name>A0ACB5SRM3_AMBMO</name>
<reference evidence="1" key="1">
    <citation type="submission" date="2023-04" db="EMBL/GenBank/DDBJ databases">
        <title>Ambrosiozyma monospora NBRC 10751.</title>
        <authorList>
            <person name="Ichikawa N."/>
            <person name="Sato H."/>
            <person name="Tonouchi N."/>
        </authorList>
    </citation>
    <scope>NUCLEOTIDE SEQUENCE</scope>
    <source>
        <strain evidence="1">NBRC 10751</strain>
    </source>
</reference>
<evidence type="ECO:0000313" key="1">
    <source>
        <dbReference type="EMBL" id="GME70498.1"/>
    </source>
</evidence>
<gene>
    <name evidence="1" type="ORF">Amon02_000021900</name>
</gene>
<evidence type="ECO:0000313" key="2">
    <source>
        <dbReference type="Proteomes" id="UP001165064"/>
    </source>
</evidence>
<dbReference type="EMBL" id="BSXS01000048">
    <property type="protein sequence ID" value="GME70498.1"/>
    <property type="molecule type" value="Genomic_DNA"/>
</dbReference>
<dbReference type="Proteomes" id="UP001165064">
    <property type="component" value="Unassembled WGS sequence"/>
</dbReference>
<organism evidence="1 2">
    <name type="scientific">Ambrosiozyma monospora</name>
    <name type="common">Yeast</name>
    <name type="synonym">Endomycopsis monosporus</name>
    <dbReference type="NCBI Taxonomy" id="43982"/>
    <lineage>
        <taxon>Eukaryota</taxon>
        <taxon>Fungi</taxon>
        <taxon>Dikarya</taxon>
        <taxon>Ascomycota</taxon>
        <taxon>Saccharomycotina</taxon>
        <taxon>Pichiomycetes</taxon>
        <taxon>Pichiales</taxon>
        <taxon>Pichiaceae</taxon>
        <taxon>Ambrosiozyma</taxon>
    </lineage>
</organism>
<comment type="caution">
    <text evidence="1">The sequence shown here is derived from an EMBL/GenBank/DDBJ whole genome shotgun (WGS) entry which is preliminary data.</text>
</comment>